<dbReference type="InterPro" id="IPR011990">
    <property type="entry name" value="TPR-like_helical_dom_sf"/>
</dbReference>
<dbReference type="Gene3D" id="3.30.70.270">
    <property type="match status" value="1"/>
</dbReference>
<dbReference type="EMBL" id="JANUGU010000002">
    <property type="protein sequence ID" value="MCS0658326.1"/>
    <property type="molecule type" value="Genomic_DNA"/>
</dbReference>
<dbReference type="SUPFAM" id="SSF48452">
    <property type="entry name" value="TPR-like"/>
    <property type="match status" value="2"/>
</dbReference>
<keyword evidence="3" id="KW-0812">Transmembrane</keyword>
<comment type="catalytic activity">
    <reaction evidence="2">
        <text>2 GTP = 3',3'-c-di-GMP + 2 diphosphate</text>
        <dbReference type="Rhea" id="RHEA:24898"/>
        <dbReference type="ChEBI" id="CHEBI:33019"/>
        <dbReference type="ChEBI" id="CHEBI:37565"/>
        <dbReference type="ChEBI" id="CHEBI:58805"/>
        <dbReference type="EC" id="2.7.7.65"/>
    </reaction>
</comment>
<evidence type="ECO:0000313" key="7">
    <source>
        <dbReference type="Proteomes" id="UP001204621"/>
    </source>
</evidence>
<keyword evidence="7" id="KW-1185">Reference proteome</keyword>
<proteinExistence type="predicted"/>
<keyword evidence="3" id="KW-1133">Transmembrane helix</keyword>
<dbReference type="EC" id="2.7.7.65" evidence="1"/>
<gene>
    <name evidence="6" type="ORF">NX778_09650</name>
</gene>
<dbReference type="SUPFAM" id="SSF55073">
    <property type="entry name" value="Nucleotide cyclase"/>
    <property type="match status" value="1"/>
</dbReference>
<dbReference type="PROSITE" id="PS50887">
    <property type="entry name" value="GGDEF"/>
    <property type="match status" value="1"/>
</dbReference>
<evidence type="ECO:0000256" key="1">
    <source>
        <dbReference type="ARBA" id="ARBA00012528"/>
    </source>
</evidence>
<dbReference type="Proteomes" id="UP001204621">
    <property type="component" value="Unassembled WGS sequence"/>
</dbReference>
<evidence type="ECO:0000313" key="6">
    <source>
        <dbReference type="EMBL" id="MCS0658326.1"/>
    </source>
</evidence>
<comment type="caution">
    <text evidence="6">The sequence shown here is derived from an EMBL/GenBank/DDBJ whole genome shotgun (WGS) entry which is preliminary data.</text>
</comment>
<dbReference type="Pfam" id="PF13181">
    <property type="entry name" value="TPR_8"/>
    <property type="match status" value="1"/>
</dbReference>
<dbReference type="PANTHER" id="PTHR45138">
    <property type="entry name" value="REGULATORY COMPONENTS OF SENSORY TRANSDUCTION SYSTEM"/>
    <property type="match status" value="1"/>
</dbReference>
<keyword evidence="6" id="KW-0808">Transferase</keyword>
<dbReference type="PANTHER" id="PTHR45138:SF9">
    <property type="entry name" value="DIGUANYLATE CYCLASE DGCM-RELATED"/>
    <property type="match status" value="1"/>
</dbReference>
<dbReference type="SMART" id="SM00267">
    <property type="entry name" value="GGDEF"/>
    <property type="match status" value="1"/>
</dbReference>
<protein>
    <recommendedName>
        <fullName evidence="1">diguanylate cyclase</fullName>
        <ecNumber evidence="1">2.7.7.65</ecNumber>
    </recommendedName>
</protein>
<organism evidence="6 7">
    <name type="scientific">Massilia terrae</name>
    <dbReference type="NCBI Taxonomy" id="1811224"/>
    <lineage>
        <taxon>Bacteria</taxon>
        <taxon>Pseudomonadati</taxon>
        <taxon>Pseudomonadota</taxon>
        <taxon>Betaproteobacteria</taxon>
        <taxon>Burkholderiales</taxon>
        <taxon>Oxalobacteraceae</taxon>
        <taxon>Telluria group</taxon>
        <taxon>Massilia</taxon>
    </lineage>
</organism>
<keyword evidence="6" id="KW-0548">Nucleotidyltransferase</keyword>
<dbReference type="RefSeq" id="WP_258811512.1">
    <property type="nucleotide sequence ID" value="NZ_JANUGU010000002.1"/>
</dbReference>
<keyword evidence="3" id="KW-0472">Membrane</keyword>
<evidence type="ECO:0000256" key="2">
    <source>
        <dbReference type="ARBA" id="ARBA00034247"/>
    </source>
</evidence>
<dbReference type="GO" id="GO:0052621">
    <property type="term" value="F:diguanylate cyclase activity"/>
    <property type="evidence" value="ECO:0007669"/>
    <property type="project" value="UniProtKB-EC"/>
</dbReference>
<dbReference type="Gene3D" id="1.25.40.10">
    <property type="entry name" value="Tetratricopeptide repeat domain"/>
    <property type="match status" value="2"/>
</dbReference>
<keyword evidence="4" id="KW-0732">Signal</keyword>
<dbReference type="InterPro" id="IPR019734">
    <property type="entry name" value="TPR_rpt"/>
</dbReference>
<name>A0ABT2CXN9_9BURK</name>
<dbReference type="SMART" id="SM00028">
    <property type="entry name" value="TPR"/>
    <property type="match status" value="4"/>
</dbReference>
<evidence type="ECO:0000256" key="4">
    <source>
        <dbReference type="SAM" id="SignalP"/>
    </source>
</evidence>
<dbReference type="InterPro" id="IPR050469">
    <property type="entry name" value="Diguanylate_Cyclase"/>
</dbReference>
<dbReference type="InterPro" id="IPR000160">
    <property type="entry name" value="GGDEF_dom"/>
</dbReference>
<dbReference type="CDD" id="cd01949">
    <property type="entry name" value="GGDEF"/>
    <property type="match status" value="1"/>
</dbReference>
<reference evidence="6 7" key="1">
    <citation type="submission" date="2022-08" db="EMBL/GenBank/DDBJ databases">
        <title>Reclassification of Massilia species as members of the genera Telluria, Duganella, Pseudoduganella, Mokoshia gen. nov. and Zemynaea gen. nov. using orthogonal and non-orthogonal genome-based approaches.</title>
        <authorList>
            <person name="Bowman J.P."/>
        </authorList>
    </citation>
    <scope>NUCLEOTIDE SEQUENCE [LARGE SCALE GENOMIC DNA]</scope>
    <source>
        <strain evidence="6 7">JCM 31606</strain>
    </source>
</reference>
<accession>A0ABT2CXN9</accession>
<sequence>MLAAFTIRPRHVRSSALLAALCLAVTLACAQPGASLTERLAELREPIRFVPERAVPMLVALQGELGKADLSDRAEYLALLANGYIGLGKPDEADTLCDQLIALGREHNLDVATAKGMLIKGYVLFTRNQLSEAHQAIWEAEKLAAQTDDAELKLRTMVSSGESFSEEGNFPRALEKLQAAASLARQNDVAFQVTIALNALAVLYDRMREYDKGFAALEEAAPWASRGQSPGRIAVLKQSEYILSMHSGQPRRAREALLAALGAQRRIGANADVARTLVNLSDSYLKLGDFATALSYANQAHEASRLLKDRQPMTVAQVNQGEALIGMGRLAEGKRTVEDAIRQIERTGDKPVMQQVLAEYGELLEKAGDFAGAVTAYHRERDLSNQLFEERRHKLTLELQTKYETDKKQQQIELLRRENQVKSTELSNRRLQQRVWWLLAVVFALSSVIVTILYRKVRSANVKLEEKNLELKAQSVRDPLTGLYNRRHFQEYMRNFQPTEKRGAGTSGEDVVGALFLLDVDHFKHINDTCGHAAGDAVLKRIATCMHEILRGTDMIVRWGGEEFLAFLPAIPRSGLDEIARRLLVGISSAVIEHQGKTLSANVSIGFAPYPIASPGQEPLTWERAVNLVDMALYLAKGHGRNRAYGVRSLSSFEQTTLDDVERDLEHAWRDGHVDLSIVLGGGWPELRATGS</sequence>
<dbReference type="InterPro" id="IPR029787">
    <property type="entry name" value="Nucleotide_cyclase"/>
</dbReference>
<feature type="signal peptide" evidence="4">
    <location>
        <begin position="1"/>
        <end position="30"/>
    </location>
</feature>
<feature type="domain" description="GGDEF" evidence="5">
    <location>
        <begin position="511"/>
        <end position="649"/>
    </location>
</feature>
<dbReference type="InterPro" id="IPR043128">
    <property type="entry name" value="Rev_trsase/Diguanyl_cyclase"/>
</dbReference>
<dbReference type="NCBIfam" id="TIGR00254">
    <property type="entry name" value="GGDEF"/>
    <property type="match status" value="1"/>
</dbReference>
<evidence type="ECO:0000259" key="5">
    <source>
        <dbReference type="PROSITE" id="PS50887"/>
    </source>
</evidence>
<dbReference type="Pfam" id="PF00990">
    <property type="entry name" value="GGDEF"/>
    <property type="match status" value="1"/>
</dbReference>
<feature type="chain" id="PRO_5045367049" description="diguanylate cyclase" evidence="4">
    <location>
        <begin position="31"/>
        <end position="692"/>
    </location>
</feature>
<evidence type="ECO:0000256" key="3">
    <source>
        <dbReference type="SAM" id="Phobius"/>
    </source>
</evidence>
<feature type="transmembrane region" description="Helical" evidence="3">
    <location>
        <begin position="435"/>
        <end position="454"/>
    </location>
</feature>